<proteinExistence type="predicted"/>
<organism evidence="6 7">
    <name type="scientific">Nocardia suismassiliense</name>
    <dbReference type="NCBI Taxonomy" id="2077092"/>
    <lineage>
        <taxon>Bacteria</taxon>
        <taxon>Bacillati</taxon>
        <taxon>Actinomycetota</taxon>
        <taxon>Actinomycetes</taxon>
        <taxon>Mycobacteriales</taxon>
        <taxon>Nocardiaceae</taxon>
        <taxon>Nocardia</taxon>
    </lineage>
</organism>
<gene>
    <name evidence="6" type="ORF">ACFYV7_28450</name>
</gene>
<dbReference type="InterPro" id="IPR018060">
    <property type="entry name" value="HTH_AraC"/>
</dbReference>
<keyword evidence="1" id="KW-0805">Transcription regulation</keyword>
<feature type="region of interest" description="Disordered" evidence="4">
    <location>
        <begin position="260"/>
        <end position="309"/>
    </location>
</feature>
<accession>A0ABW6QZU0</accession>
<evidence type="ECO:0000313" key="6">
    <source>
        <dbReference type="EMBL" id="MFF3226757.1"/>
    </source>
</evidence>
<dbReference type="Gene3D" id="1.10.10.60">
    <property type="entry name" value="Homeodomain-like"/>
    <property type="match status" value="1"/>
</dbReference>
<evidence type="ECO:0000313" key="7">
    <source>
        <dbReference type="Proteomes" id="UP001601948"/>
    </source>
</evidence>
<evidence type="ECO:0000256" key="3">
    <source>
        <dbReference type="ARBA" id="ARBA00023163"/>
    </source>
</evidence>
<evidence type="ECO:0000256" key="1">
    <source>
        <dbReference type="ARBA" id="ARBA00023015"/>
    </source>
</evidence>
<comment type="caution">
    <text evidence="6">The sequence shown here is derived from an EMBL/GenBank/DDBJ whole genome shotgun (WGS) entry which is preliminary data.</text>
</comment>
<dbReference type="InterPro" id="IPR050204">
    <property type="entry name" value="AraC_XylS_family_regulators"/>
</dbReference>
<dbReference type="EMBL" id="JBIAPI010000008">
    <property type="protein sequence ID" value="MFF3226757.1"/>
    <property type="molecule type" value="Genomic_DNA"/>
</dbReference>
<keyword evidence="7" id="KW-1185">Reference proteome</keyword>
<dbReference type="RefSeq" id="WP_387722236.1">
    <property type="nucleotide sequence ID" value="NZ_JBIAPI010000008.1"/>
</dbReference>
<dbReference type="SUPFAM" id="SSF46689">
    <property type="entry name" value="Homeodomain-like"/>
    <property type="match status" value="2"/>
</dbReference>
<dbReference type="InterPro" id="IPR003313">
    <property type="entry name" value="AraC-bd"/>
</dbReference>
<dbReference type="Pfam" id="PF12833">
    <property type="entry name" value="HTH_18"/>
    <property type="match status" value="1"/>
</dbReference>
<evidence type="ECO:0000259" key="5">
    <source>
        <dbReference type="PROSITE" id="PS01124"/>
    </source>
</evidence>
<dbReference type="InterPro" id="IPR037923">
    <property type="entry name" value="HTH-like"/>
</dbReference>
<dbReference type="Proteomes" id="UP001601948">
    <property type="component" value="Unassembled WGS sequence"/>
</dbReference>
<dbReference type="InterPro" id="IPR009057">
    <property type="entry name" value="Homeodomain-like_sf"/>
</dbReference>
<protein>
    <submittedName>
        <fullName evidence="6">Helix-turn-helix domain-containing protein</fullName>
    </submittedName>
</protein>
<name>A0ABW6QZU0_9NOCA</name>
<dbReference type="PANTHER" id="PTHR46796">
    <property type="entry name" value="HTH-TYPE TRANSCRIPTIONAL ACTIVATOR RHAS-RELATED"/>
    <property type="match status" value="1"/>
</dbReference>
<keyword evidence="2" id="KW-0238">DNA-binding</keyword>
<dbReference type="PROSITE" id="PS01124">
    <property type="entry name" value="HTH_ARAC_FAMILY_2"/>
    <property type="match status" value="1"/>
</dbReference>
<dbReference type="PANTHER" id="PTHR46796:SF2">
    <property type="entry name" value="TRANSCRIPTIONAL REGULATORY PROTEIN"/>
    <property type="match status" value="1"/>
</dbReference>
<evidence type="ECO:0000256" key="4">
    <source>
        <dbReference type="SAM" id="MobiDB-lite"/>
    </source>
</evidence>
<reference evidence="6 7" key="1">
    <citation type="submission" date="2024-10" db="EMBL/GenBank/DDBJ databases">
        <title>The Natural Products Discovery Center: Release of the First 8490 Sequenced Strains for Exploring Actinobacteria Biosynthetic Diversity.</title>
        <authorList>
            <person name="Kalkreuter E."/>
            <person name="Kautsar S.A."/>
            <person name="Yang D."/>
            <person name="Bader C.D."/>
            <person name="Teijaro C.N."/>
            <person name="Fluegel L."/>
            <person name="Davis C.M."/>
            <person name="Simpson J.R."/>
            <person name="Lauterbach L."/>
            <person name="Steele A.D."/>
            <person name="Gui C."/>
            <person name="Meng S."/>
            <person name="Li G."/>
            <person name="Viehrig K."/>
            <person name="Ye F."/>
            <person name="Su P."/>
            <person name="Kiefer A.F."/>
            <person name="Nichols A."/>
            <person name="Cepeda A.J."/>
            <person name="Yan W."/>
            <person name="Fan B."/>
            <person name="Jiang Y."/>
            <person name="Adhikari A."/>
            <person name="Zheng C.-J."/>
            <person name="Schuster L."/>
            <person name="Cowan T.M."/>
            <person name="Smanski M.J."/>
            <person name="Chevrette M.G."/>
            <person name="De Carvalho L.P.S."/>
            <person name="Shen B."/>
        </authorList>
    </citation>
    <scope>NUCLEOTIDE SEQUENCE [LARGE SCALE GENOMIC DNA]</scope>
    <source>
        <strain evidence="6 7">NPDC003040</strain>
    </source>
</reference>
<dbReference type="SUPFAM" id="SSF51215">
    <property type="entry name" value="Regulatory protein AraC"/>
    <property type="match status" value="1"/>
</dbReference>
<dbReference type="SMART" id="SM00342">
    <property type="entry name" value="HTH_ARAC"/>
    <property type="match status" value="1"/>
</dbReference>
<dbReference type="Pfam" id="PF02311">
    <property type="entry name" value="AraC_binding"/>
    <property type="match status" value="1"/>
</dbReference>
<feature type="domain" description="HTH araC/xylS-type" evidence="5">
    <location>
        <begin position="168"/>
        <end position="265"/>
    </location>
</feature>
<keyword evidence="3" id="KW-0804">Transcription</keyword>
<sequence>MVAGSSVEQIRAWQPRVPGIVEVFHARFVGHVYPMHAHDFWTLLIVDDGVIRYNLDRHEHGVLGSVVSLLPPHVPHNGQAATAQGFRKRVLYLDNAQLSEAMIGCAVDTPTFTDPLLHRRIRQLHATLAHPGDELAAASRLALVNDRLGDLLRGIDPSSRRRDPGLAHRLRELLDSHTTEGLSLTDAAAVLHADPTHLIRAFSREFGMPPHQYLISRRVDRARPLLLSGMPARDVAAATGFHDQPHLIRHFKRILGTTPGQYARSAEGPALDSTSPQQLRAAGVPRTPAPRRLTRPIDETHCGSGHPAI</sequence>
<evidence type="ECO:0000256" key="2">
    <source>
        <dbReference type="ARBA" id="ARBA00023125"/>
    </source>
</evidence>